<organism evidence="2 3">
    <name type="scientific">Desulfomicrobium baculatum (strain DSM 4028 / VKM B-1378 / X)</name>
    <name type="common">Desulfovibrio baculatus</name>
    <dbReference type="NCBI Taxonomy" id="525897"/>
    <lineage>
        <taxon>Bacteria</taxon>
        <taxon>Pseudomonadati</taxon>
        <taxon>Thermodesulfobacteriota</taxon>
        <taxon>Desulfovibrionia</taxon>
        <taxon>Desulfovibrionales</taxon>
        <taxon>Desulfomicrobiaceae</taxon>
        <taxon>Desulfomicrobium</taxon>
    </lineage>
</organism>
<dbReference type="Gene3D" id="3.40.50.2000">
    <property type="entry name" value="Glycogen Phosphorylase B"/>
    <property type="match status" value="2"/>
</dbReference>
<dbReference type="PANTHER" id="PTHR12526">
    <property type="entry name" value="GLYCOSYLTRANSFERASE"/>
    <property type="match status" value="1"/>
</dbReference>
<gene>
    <name evidence="2" type="ordered locus">Dbac_0359</name>
</gene>
<feature type="domain" description="Glycosyl transferase family 1" evidence="1">
    <location>
        <begin position="216"/>
        <end position="385"/>
    </location>
</feature>
<dbReference type="Pfam" id="PF00534">
    <property type="entry name" value="Glycos_transf_1"/>
    <property type="match status" value="1"/>
</dbReference>
<proteinExistence type="predicted"/>
<dbReference type="HOGENOM" id="CLU_009583_14_2_7"/>
<dbReference type="PANTHER" id="PTHR12526:SF630">
    <property type="entry name" value="GLYCOSYLTRANSFERASE"/>
    <property type="match status" value="1"/>
</dbReference>
<evidence type="ECO:0000259" key="1">
    <source>
        <dbReference type="Pfam" id="PF00534"/>
    </source>
</evidence>
<dbReference type="KEGG" id="dba:Dbac_0359"/>
<dbReference type="GO" id="GO:0016757">
    <property type="term" value="F:glycosyltransferase activity"/>
    <property type="evidence" value="ECO:0007669"/>
    <property type="project" value="InterPro"/>
</dbReference>
<dbReference type="InterPro" id="IPR001296">
    <property type="entry name" value="Glyco_trans_1"/>
</dbReference>
<evidence type="ECO:0000313" key="2">
    <source>
        <dbReference type="EMBL" id="ACU88486.1"/>
    </source>
</evidence>
<dbReference type="EMBL" id="CP001629">
    <property type="protein sequence ID" value="ACU88486.1"/>
    <property type="molecule type" value="Genomic_DNA"/>
</dbReference>
<dbReference type="OrthoDB" id="267270at2"/>
<keyword evidence="3" id="KW-1185">Reference proteome</keyword>
<dbReference type="AlphaFoldDB" id="C7LVE4"/>
<dbReference type="Proteomes" id="UP000002216">
    <property type="component" value="Chromosome"/>
</dbReference>
<dbReference type="STRING" id="525897.Dbac_0359"/>
<keyword evidence="2" id="KW-0808">Transferase</keyword>
<accession>C7LVE4</accession>
<dbReference type="eggNOG" id="COG0438">
    <property type="taxonomic scope" value="Bacteria"/>
</dbReference>
<protein>
    <submittedName>
        <fullName evidence="2">Glycosyl transferase group 1</fullName>
    </submittedName>
</protein>
<sequence>MNTPVMGMVLKGYPRISETFISNEIRLLEEQGLTVHIFSMRQPRESFTHKSVEAIRARVTYLPSEFWISLHRFVWPNLRTLLSHPAGYAKSFRLACKRFLHNRNFMTFKHFFQAGYLVHHASGLNLAHLHAHFAHSPTSVAMFASEICGVPFSFTAHAKDIYTSDATQLAEKIDKARFVVTCTKFNKAFLENLVQGRREVHCVYHGIDLELFFAHAVTRTPEPPYTFLTIARIVEKKGIPDILEALALLAREDFPFRYVLIGSGDEKDAVKARVRELGLEGHVEMPGTMAHEQVLERFQAADCFVLGCRIAKSGDRDGIPNVLAESMALGVPVIGTRVSGIPELVEHEETGLLVDATRPEEMAAALKRIVTDQALRAKIIPAARRKVTEVFDNQKLIVELVALYRNLTNL</sequence>
<dbReference type="SUPFAM" id="SSF53756">
    <property type="entry name" value="UDP-Glycosyltransferase/glycogen phosphorylase"/>
    <property type="match status" value="1"/>
</dbReference>
<reference evidence="2 3" key="1">
    <citation type="journal article" date="2009" name="Stand. Genomic Sci.">
        <title>Complete genome sequence of Desulfomicrobium baculatum type strain (X).</title>
        <authorList>
            <person name="Copeland A."/>
            <person name="Spring S."/>
            <person name="Goker M."/>
            <person name="Schneider S."/>
            <person name="Lapidus A."/>
            <person name="Del Rio T.G."/>
            <person name="Tice H."/>
            <person name="Cheng J.F."/>
            <person name="Chen F."/>
            <person name="Nolan M."/>
            <person name="Bruce D."/>
            <person name="Goodwin L."/>
            <person name="Pitluck S."/>
            <person name="Ivanova N."/>
            <person name="Mavrommatis K."/>
            <person name="Ovchinnikova G."/>
            <person name="Pati A."/>
            <person name="Chen A."/>
            <person name="Palaniappan K."/>
            <person name="Land M."/>
            <person name="Hauser L."/>
            <person name="Chang Y.J."/>
            <person name="Jeffries C.C."/>
            <person name="Meincke L."/>
            <person name="Sims D."/>
            <person name="Brettin T."/>
            <person name="Detter J.C."/>
            <person name="Han C."/>
            <person name="Chain P."/>
            <person name="Bristow J."/>
            <person name="Eisen J.A."/>
            <person name="Markowitz V."/>
            <person name="Hugenholtz P."/>
            <person name="Kyrpides N.C."/>
            <person name="Klenk H.P."/>
            <person name="Lucas S."/>
        </authorList>
    </citation>
    <scope>NUCLEOTIDE SEQUENCE [LARGE SCALE GENOMIC DNA]</scope>
    <source>
        <strain evidence="3">DSM 4028 / VKM B-1378 / X</strain>
    </source>
</reference>
<evidence type="ECO:0000313" key="3">
    <source>
        <dbReference type="Proteomes" id="UP000002216"/>
    </source>
</evidence>
<name>C7LVE4_DESBD</name>
<dbReference type="CAZy" id="GT4">
    <property type="family name" value="Glycosyltransferase Family 4"/>
</dbReference>
<dbReference type="RefSeq" id="WP_012805571.1">
    <property type="nucleotide sequence ID" value="NC_013173.1"/>
</dbReference>